<protein>
    <submittedName>
        <fullName evidence="1">Uncharacterized protein</fullName>
    </submittedName>
</protein>
<comment type="caution">
    <text evidence="1">The sequence shown here is derived from an EMBL/GenBank/DDBJ whole genome shotgun (WGS) entry which is preliminary data.</text>
</comment>
<organism evidence="1 2">
    <name type="scientific">Planosporangium mesophilum</name>
    <dbReference type="NCBI Taxonomy" id="689768"/>
    <lineage>
        <taxon>Bacteria</taxon>
        <taxon>Bacillati</taxon>
        <taxon>Actinomycetota</taxon>
        <taxon>Actinomycetes</taxon>
        <taxon>Micromonosporales</taxon>
        <taxon>Micromonosporaceae</taxon>
        <taxon>Planosporangium</taxon>
    </lineage>
</organism>
<dbReference type="Proteomes" id="UP000599074">
    <property type="component" value="Unassembled WGS sequence"/>
</dbReference>
<dbReference type="EMBL" id="BOON01000027">
    <property type="protein sequence ID" value="GII23258.1"/>
    <property type="molecule type" value="Genomic_DNA"/>
</dbReference>
<dbReference type="AlphaFoldDB" id="A0A8J3TAY3"/>
<evidence type="ECO:0000313" key="1">
    <source>
        <dbReference type="EMBL" id="GII23258.1"/>
    </source>
</evidence>
<gene>
    <name evidence="1" type="ORF">Pme01_28550</name>
</gene>
<name>A0A8J3TAY3_9ACTN</name>
<reference evidence="1" key="1">
    <citation type="submission" date="2021-01" db="EMBL/GenBank/DDBJ databases">
        <title>Whole genome shotgun sequence of Planosporangium mesophilum NBRC 109066.</title>
        <authorList>
            <person name="Komaki H."/>
            <person name="Tamura T."/>
        </authorList>
    </citation>
    <scope>NUCLEOTIDE SEQUENCE</scope>
    <source>
        <strain evidence="1">NBRC 109066</strain>
    </source>
</reference>
<accession>A0A8J3TAY3</accession>
<proteinExistence type="predicted"/>
<keyword evidence="2" id="KW-1185">Reference proteome</keyword>
<evidence type="ECO:0000313" key="2">
    <source>
        <dbReference type="Proteomes" id="UP000599074"/>
    </source>
</evidence>
<dbReference type="RefSeq" id="WP_168116749.1">
    <property type="nucleotide sequence ID" value="NZ_BOON01000027.1"/>
</dbReference>
<sequence length="48" mass="5416">MPDVAVNKGEHHAFGGMYGYVPSTFILLHPRFWLPNVQINAIPKLIEP</sequence>